<dbReference type="AlphaFoldDB" id="A0A5C6V1M9"/>
<feature type="coiled-coil region" evidence="1">
    <location>
        <begin position="102"/>
        <end position="147"/>
    </location>
</feature>
<evidence type="ECO:0000256" key="1">
    <source>
        <dbReference type="SAM" id="Coils"/>
    </source>
</evidence>
<gene>
    <name evidence="2" type="ORF">FS935_22850</name>
</gene>
<evidence type="ECO:0000313" key="2">
    <source>
        <dbReference type="EMBL" id="TXC78306.1"/>
    </source>
</evidence>
<organism evidence="2 3">
    <name type="scientific">Metabacillus litoralis</name>
    <dbReference type="NCBI Taxonomy" id="152268"/>
    <lineage>
        <taxon>Bacteria</taxon>
        <taxon>Bacillati</taxon>
        <taxon>Bacillota</taxon>
        <taxon>Bacilli</taxon>
        <taxon>Bacillales</taxon>
        <taxon>Bacillaceae</taxon>
        <taxon>Metabacillus</taxon>
    </lineage>
</organism>
<keyword evidence="3" id="KW-1185">Reference proteome</keyword>
<comment type="caution">
    <text evidence="2">The sequence shown here is derived from an EMBL/GenBank/DDBJ whole genome shotgun (WGS) entry which is preliminary data.</text>
</comment>
<protein>
    <submittedName>
        <fullName evidence="2">MmcB family DNA repair protein</fullName>
    </submittedName>
</protein>
<sequence>MKATITGIDPLSKRILLDLDRGLKVLQVPDHYPVSLDQAKKLSRFRRMLDISKGNLEKEYYERLLLLGLKSLPLSSLIKRFDWGGVMEILSVVTDETTRDDLNLLICALNEKKKKIREFKEDTNLILEQLEATNKSLHIKEKELLKLQTDMTKNVEVFNKYNQPLRSFLKEYVGFCDGQLILVKKIHTSWKQELIEQAIIVYNDDLYVYFIKDFISFTESLKTRHNRGLEYRWDQNESLIKALKADDRYRLPPEFSEPFINSLNLIKQKLLEIQHKRKLINRELQDIKSKTMLSYLELSNKSNFLSTLDLKRHKELKEMALKWLFQRGFIAVADFTLPSGKQADIFAYNESQTVIFNVKVSYEDLLADSKWKESLPYCHDYFFLTPSDLVLAVTEKIKDIDCGYFVDNGSGLKISKKDERLVNSIDQENELRFAAGQLLARKFIYGY</sequence>
<evidence type="ECO:0000313" key="3">
    <source>
        <dbReference type="Proteomes" id="UP000321363"/>
    </source>
</evidence>
<dbReference type="InterPro" id="IPR009394">
    <property type="entry name" value="MmcB-like"/>
</dbReference>
<accession>A0A5C6V1M9</accession>
<dbReference type="OrthoDB" id="2828561at2"/>
<keyword evidence="1" id="KW-0175">Coiled coil</keyword>
<dbReference type="Proteomes" id="UP000321363">
    <property type="component" value="Unassembled WGS sequence"/>
</dbReference>
<dbReference type="RefSeq" id="WP_146950907.1">
    <property type="nucleotide sequence ID" value="NZ_VOQF01000036.1"/>
</dbReference>
<name>A0A5C6V1M9_9BACI</name>
<dbReference type="Pfam" id="PF06319">
    <property type="entry name" value="MmcB-like"/>
    <property type="match status" value="1"/>
</dbReference>
<dbReference type="EMBL" id="VOQF01000036">
    <property type="protein sequence ID" value="TXC78306.1"/>
    <property type="molecule type" value="Genomic_DNA"/>
</dbReference>
<reference evidence="2 3" key="1">
    <citation type="journal article" date="2005" name="Int. J. Syst. Evol. Microbiol.">
        <title>Bacillus litoralis sp. nov., isolated from a tidal flat of the Yellow Sea in Korea.</title>
        <authorList>
            <person name="Yoon J.H."/>
            <person name="Oh T.K."/>
        </authorList>
    </citation>
    <scope>NUCLEOTIDE SEQUENCE [LARGE SCALE GENOMIC DNA]</scope>
    <source>
        <strain evidence="2 3">SW-211</strain>
    </source>
</reference>
<proteinExistence type="predicted"/>